<keyword evidence="1" id="KW-0472">Membrane</keyword>
<keyword evidence="3" id="KW-1185">Reference proteome</keyword>
<organism evidence="2 3">
    <name type="scientific">Allonocardiopsis opalescens</name>
    <dbReference type="NCBI Taxonomy" id="1144618"/>
    <lineage>
        <taxon>Bacteria</taxon>
        <taxon>Bacillati</taxon>
        <taxon>Actinomycetota</taxon>
        <taxon>Actinomycetes</taxon>
        <taxon>Streptosporangiales</taxon>
        <taxon>Allonocardiopsis</taxon>
    </lineage>
</organism>
<protein>
    <recommendedName>
        <fullName evidence="4">PH (Pleckstrin Homology) domain-containing protein</fullName>
    </recommendedName>
</protein>
<name>A0A2T0QDY2_9ACTN</name>
<dbReference type="EMBL" id="PVZC01000001">
    <property type="protein sequence ID" value="PRY02147.1"/>
    <property type="molecule type" value="Genomic_DNA"/>
</dbReference>
<evidence type="ECO:0000256" key="1">
    <source>
        <dbReference type="SAM" id="Phobius"/>
    </source>
</evidence>
<keyword evidence="1" id="KW-1133">Transmembrane helix</keyword>
<keyword evidence="1" id="KW-0812">Transmembrane</keyword>
<evidence type="ECO:0008006" key="4">
    <source>
        <dbReference type="Google" id="ProtNLM"/>
    </source>
</evidence>
<accession>A0A2T0QDY2</accession>
<reference evidence="2 3" key="1">
    <citation type="submission" date="2018-03" db="EMBL/GenBank/DDBJ databases">
        <title>Genomic Encyclopedia of Archaeal and Bacterial Type Strains, Phase II (KMG-II): from individual species to whole genera.</title>
        <authorList>
            <person name="Goeker M."/>
        </authorList>
    </citation>
    <scope>NUCLEOTIDE SEQUENCE [LARGE SCALE GENOMIC DNA]</scope>
    <source>
        <strain evidence="2 3">DSM 45601</strain>
    </source>
</reference>
<gene>
    <name evidence="2" type="ORF">CLV72_101748</name>
</gene>
<dbReference type="Proteomes" id="UP000237846">
    <property type="component" value="Unassembled WGS sequence"/>
</dbReference>
<proteinExistence type="predicted"/>
<sequence>MDGNGERLRFACSRGRRLAMLVAAGVLAAAAVGAVLPGWYAAAVPAALAAAGLGAAGLLAPSPVLEVDGVEFRYTHGRYLLRRPFEEIGAYRIVRGRTRSLALYDYRGRPMAFPSLKNRRATRPYLPLTRGTRVAEVERFMALAGIAPRHQMLAADGD</sequence>
<dbReference type="AlphaFoldDB" id="A0A2T0QDY2"/>
<dbReference type="RefSeq" id="WP_245929842.1">
    <property type="nucleotide sequence ID" value="NZ_PVZC01000001.1"/>
</dbReference>
<evidence type="ECO:0000313" key="3">
    <source>
        <dbReference type="Proteomes" id="UP000237846"/>
    </source>
</evidence>
<evidence type="ECO:0000313" key="2">
    <source>
        <dbReference type="EMBL" id="PRY02147.1"/>
    </source>
</evidence>
<comment type="caution">
    <text evidence="2">The sequence shown here is derived from an EMBL/GenBank/DDBJ whole genome shotgun (WGS) entry which is preliminary data.</text>
</comment>
<feature type="transmembrane region" description="Helical" evidence="1">
    <location>
        <begin position="18"/>
        <end position="40"/>
    </location>
</feature>